<dbReference type="AlphaFoldDB" id="D3BNF0"/>
<evidence type="ECO:0000256" key="3">
    <source>
        <dbReference type="ARBA" id="ARBA00022448"/>
    </source>
</evidence>
<keyword evidence="8" id="KW-0732">Signal</keyword>
<dbReference type="FunCoup" id="D3BNF0">
    <property type="interactions" value="20"/>
</dbReference>
<dbReference type="PANTHER" id="PTHR13018">
    <property type="entry name" value="PROBABLE MEMBRANE PROTEIN DUF221-RELATED"/>
    <property type="match status" value="1"/>
</dbReference>
<dbReference type="InterPro" id="IPR003864">
    <property type="entry name" value="CSC1/OSCA1-like_7TM"/>
</dbReference>
<dbReference type="GeneID" id="31365037"/>
<feature type="transmembrane region" description="Helical" evidence="7">
    <location>
        <begin position="922"/>
        <end position="943"/>
    </location>
</feature>
<feature type="domain" description="CSC1/OSCA1-like N-terminal transmembrane" evidence="10">
    <location>
        <begin position="498"/>
        <end position="650"/>
    </location>
</feature>
<feature type="transmembrane region" description="Helical" evidence="7">
    <location>
        <begin position="574"/>
        <end position="596"/>
    </location>
</feature>
<evidence type="ECO:0000256" key="7">
    <source>
        <dbReference type="SAM" id="Phobius"/>
    </source>
</evidence>
<organism evidence="12 13">
    <name type="scientific">Heterostelium pallidum (strain ATCC 26659 / Pp 5 / PN500)</name>
    <name type="common">Cellular slime mold</name>
    <name type="synonym">Polysphondylium pallidum</name>
    <dbReference type="NCBI Taxonomy" id="670386"/>
    <lineage>
        <taxon>Eukaryota</taxon>
        <taxon>Amoebozoa</taxon>
        <taxon>Evosea</taxon>
        <taxon>Eumycetozoa</taxon>
        <taxon>Dictyostelia</taxon>
        <taxon>Acytosteliales</taxon>
        <taxon>Acytosteliaceae</taxon>
        <taxon>Heterostelium</taxon>
    </lineage>
</organism>
<feature type="signal peptide" evidence="8">
    <location>
        <begin position="1"/>
        <end position="20"/>
    </location>
</feature>
<comment type="subcellular location">
    <subcellularLocation>
        <location evidence="1">Membrane</location>
        <topology evidence="1">Multi-pass membrane protein</topology>
    </subcellularLocation>
</comment>
<feature type="transmembrane region" description="Helical" evidence="7">
    <location>
        <begin position="1117"/>
        <end position="1136"/>
    </location>
</feature>
<keyword evidence="4 7" id="KW-0812">Transmembrane</keyword>
<evidence type="ECO:0000256" key="1">
    <source>
        <dbReference type="ARBA" id="ARBA00004141"/>
    </source>
</evidence>
<dbReference type="InterPro" id="IPR027815">
    <property type="entry name" value="CSC1/OSCA1-like_cyt"/>
</dbReference>
<feature type="transmembrane region" description="Helical" evidence="7">
    <location>
        <begin position="498"/>
        <end position="523"/>
    </location>
</feature>
<keyword evidence="6 7" id="KW-0472">Membrane</keyword>
<dbReference type="InterPro" id="IPR045122">
    <property type="entry name" value="Csc1-like"/>
</dbReference>
<dbReference type="EMBL" id="ADBJ01000044">
    <property type="protein sequence ID" value="EFA76810.1"/>
    <property type="molecule type" value="Genomic_DNA"/>
</dbReference>
<dbReference type="RefSeq" id="XP_020428942.1">
    <property type="nucleotide sequence ID" value="XM_020580355.1"/>
</dbReference>
<dbReference type="InterPro" id="IPR032880">
    <property type="entry name" value="CSC1/OSCA1-like_N"/>
</dbReference>
<dbReference type="GO" id="GO:0005886">
    <property type="term" value="C:plasma membrane"/>
    <property type="evidence" value="ECO:0007669"/>
    <property type="project" value="TreeGrafter"/>
</dbReference>
<feature type="domain" description="CSC1/OSCA1-like 7TM region" evidence="9">
    <location>
        <begin position="865"/>
        <end position="1142"/>
    </location>
</feature>
<feature type="transmembrane region" description="Helical" evidence="7">
    <location>
        <begin position="1142"/>
        <end position="1167"/>
    </location>
</feature>
<reference evidence="12 13" key="1">
    <citation type="journal article" date="2011" name="Genome Res.">
        <title>Phylogeny-wide analysis of social amoeba genomes highlights ancient origins for complex intercellular communication.</title>
        <authorList>
            <person name="Heidel A.J."/>
            <person name="Lawal H.M."/>
            <person name="Felder M."/>
            <person name="Schilde C."/>
            <person name="Helps N.R."/>
            <person name="Tunggal B."/>
            <person name="Rivero F."/>
            <person name="John U."/>
            <person name="Schleicher M."/>
            <person name="Eichinger L."/>
            <person name="Platzer M."/>
            <person name="Noegel A.A."/>
            <person name="Schaap P."/>
            <person name="Gloeckner G."/>
        </authorList>
    </citation>
    <scope>NUCLEOTIDE SEQUENCE [LARGE SCALE GENOMIC DNA]</scope>
    <source>
        <strain evidence="13">ATCC 26659 / Pp 5 / PN500</strain>
    </source>
</reference>
<dbReference type="InParanoid" id="D3BNF0"/>
<dbReference type="Proteomes" id="UP000001396">
    <property type="component" value="Unassembled WGS sequence"/>
</dbReference>
<keyword evidence="3" id="KW-0813">Transport</keyword>
<comment type="similarity">
    <text evidence="2">Belongs to the CSC1 (TC 1.A.17) family.</text>
</comment>
<evidence type="ECO:0000259" key="10">
    <source>
        <dbReference type="Pfam" id="PF13967"/>
    </source>
</evidence>
<keyword evidence="13" id="KW-1185">Reference proteome</keyword>
<dbReference type="PANTHER" id="PTHR13018:SF36">
    <property type="entry name" value="CSC1_OSCA1-LIKE 7TM REGION DOMAIN-CONTAINING PROTEIN"/>
    <property type="match status" value="1"/>
</dbReference>
<evidence type="ECO:0000256" key="4">
    <source>
        <dbReference type="ARBA" id="ARBA00022692"/>
    </source>
</evidence>
<protein>
    <recommendedName>
        <fullName evidence="14">CSC1/OSCA1-like 7TM region domain-containing protein</fullName>
    </recommendedName>
</protein>
<feature type="chain" id="PRO_5003041346" description="CSC1/OSCA1-like 7TM region domain-containing protein" evidence="8">
    <location>
        <begin position="21"/>
        <end position="1210"/>
    </location>
</feature>
<feature type="transmembrane region" description="Helical" evidence="7">
    <location>
        <begin position="963"/>
        <end position="985"/>
    </location>
</feature>
<dbReference type="Pfam" id="PF02714">
    <property type="entry name" value="RSN1_7TM"/>
    <property type="match status" value="1"/>
</dbReference>
<sequence>MFRFYKFLAVLLIVVEIVTSLTVPTEYTNQVTVEYYPNKNCNGPPHLVEYYDTCSLKGVVLVYDDHFILYNTTFNREPIDCDLVDHSDLNTTVYGIYYLDTCMNHNSGVSKMSKRSNFKTNPVDPAKINTCTAMFYSDQLCRKNFFIYQATMNQCFRSDMETSYVMMYCTDTEFTFYSCDEKCERCKKNDNVKINKDGKCKAESGGSSSSFFLLLGLEMDIFFSLSHTDEQLELIYRTTKEGTKMFNLYKLFALLLLVLEIVTSLTVPTDYTNQVTVEYYPNKNCNGSPHLVEYYDTCSLKGVVSVYDDHFILYNTTSHRRQRIDCDLVDHSDLNTTIYGIYYFDTCMNHNSGVSKMARRSNFKLNPVDPAKINTCTAMFYADQSCRKNFFIYQATMNQCFRSDLETGYVMMYCTDTEFTAYVCDEKCESCKKKDSGEINKDGKCKATDGGTARFLSGSHLWLYNILIVMAVTDFLSPQNDSSSSNSTVSLTTGWKGFSSNFFTNIIIATILFTLFYFLRFFYRSFYNARLIKSNGATSHLITSPIAWLRYTWSFPVESVFESRGIDAYMHLRFLILCIQLLSIILVFGIGVLLPLNFTSSNSYLHEQGVTINNLDSVSIASIPEGSKRLWAHSLSIPLFTGVSLFLFRRTYLIYVEKRIRWMSKHHPRNYSVMVREMSKSIKNESDMRNYFQNFFDPKEILACHIVYKEPKLRDLWSQYRSTKRKLDRIISKTEITHLRPTRAKGWRPGTLGGEVEDSLSYYEKKLVMIDEKLKEAQIEASLPKEGVAAMEWKLSDLTPSNIRHWTSNTANAGFITFDRMANASICSTCIFSEKPNKFIVTPAPEFKNIKWGNLVISGNERMFRRIVISIAFFVLFCFYMIPVTAISAISKLENLAKVPILNWMVKVVELNPYLQGLVEGYLPSLALVAFMGLLPLFIKLLVHVNKENTKTMFYHKVFTTYWAFLVVNVFIVVTISGSVLSVLFRVIENLTLKQIITLFGSSLPTQSSFFINYILVQSLTSVPFDIIRPIELIAGIIRSTRVTSPGDKVDAMSRNDPTALTSIKYARELLILVITLSYSTLSPFILPFGLMYFLIDFYVSKYNHIYSFCPKYQSGGTIWPLVFNRLCVGLIIYQLTAVGIFLLKAFIPGIIISFPLPFITLFVWWITVQDYKKASSVLPLHLSPEGDFFGNEFLTSYQDPVVSVSDMKF</sequence>
<evidence type="ECO:0000313" key="12">
    <source>
        <dbReference type="EMBL" id="EFA76810.1"/>
    </source>
</evidence>
<evidence type="ECO:0008006" key="14">
    <source>
        <dbReference type="Google" id="ProtNLM"/>
    </source>
</evidence>
<evidence type="ECO:0000259" key="11">
    <source>
        <dbReference type="Pfam" id="PF14703"/>
    </source>
</evidence>
<keyword evidence="5 7" id="KW-1133">Transmembrane helix</keyword>
<comment type="caution">
    <text evidence="12">The sequence shown here is derived from an EMBL/GenBank/DDBJ whole genome shotgun (WGS) entry which is preliminary data.</text>
</comment>
<evidence type="ECO:0000256" key="5">
    <source>
        <dbReference type="ARBA" id="ARBA00022989"/>
    </source>
</evidence>
<evidence type="ECO:0000256" key="6">
    <source>
        <dbReference type="ARBA" id="ARBA00023136"/>
    </source>
</evidence>
<feature type="transmembrane region" description="Helical" evidence="7">
    <location>
        <begin position="630"/>
        <end position="648"/>
    </location>
</feature>
<evidence type="ECO:0000256" key="2">
    <source>
        <dbReference type="ARBA" id="ARBA00007779"/>
    </source>
</evidence>
<dbReference type="Pfam" id="PF13967">
    <property type="entry name" value="RSN1_TM"/>
    <property type="match status" value="1"/>
</dbReference>
<proteinExistence type="inferred from homology"/>
<dbReference type="Pfam" id="PF14703">
    <property type="entry name" value="PHM7_cyt"/>
    <property type="match status" value="1"/>
</dbReference>
<evidence type="ECO:0000313" key="13">
    <source>
        <dbReference type="Proteomes" id="UP000001396"/>
    </source>
</evidence>
<name>D3BNF0_HETP5</name>
<dbReference type="GO" id="GO:0005227">
    <property type="term" value="F:calcium-activated cation channel activity"/>
    <property type="evidence" value="ECO:0007669"/>
    <property type="project" value="InterPro"/>
</dbReference>
<gene>
    <name evidence="12" type="ORF">PPL_09562</name>
</gene>
<accession>D3BNF0</accession>
<feature type="transmembrane region" description="Helical" evidence="7">
    <location>
        <begin position="1070"/>
        <end position="1096"/>
    </location>
</feature>
<feature type="domain" description="CSC1/OSCA1-like cytosolic" evidence="11">
    <location>
        <begin position="671"/>
        <end position="854"/>
    </location>
</feature>
<feature type="transmembrane region" description="Helical" evidence="7">
    <location>
        <begin position="867"/>
        <end position="890"/>
    </location>
</feature>
<evidence type="ECO:0000256" key="8">
    <source>
        <dbReference type="SAM" id="SignalP"/>
    </source>
</evidence>
<evidence type="ECO:0000259" key="9">
    <source>
        <dbReference type="Pfam" id="PF02714"/>
    </source>
</evidence>